<proteinExistence type="predicted"/>
<accession>S7RJH1</accession>
<organism evidence="1 2">
    <name type="scientific">Gloeophyllum trabeum (strain ATCC 11539 / FP-39264 / Madison 617)</name>
    <name type="common">Brown rot fungus</name>
    <dbReference type="NCBI Taxonomy" id="670483"/>
    <lineage>
        <taxon>Eukaryota</taxon>
        <taxon>Fungi</taxon>
        <taxon>Dikarya</taxon>
        <taxon>Basidiomycota</taxon>
        <taxon>Agaricomycotina</taxon>
        <taxon>Agaricomycetes</taxon>
        <taxon>Gloeophyllales</taxon>
        <taxon>Gloeophyllaceae</taxon>
        <taxon>Gloeophyllum</taxon>
    </lineage>
</organism>
<dbReference type="Proteomes" id="UP000030669">
    <property type="component" value="Unassembled WGS sequence"/>
</dbReference>
<sequence length="360" mass="41447">MGGKAFSQTLPPESFPRMSHATYDRLKSLYLHRLRDLYGVVEVPPEDPEKDDHGDLDYLVAFPRDGLTPADVKDALGAVEIIFREGNETSHYAIQADEDGHFVQIDVHACSGSDMLERILFYHSYGGIGMMLGRIAKSISMTLSISTLKISQSDPEECHPVSFKLSDNLDDILTFFGLSLDVWRAGFRTRRALFEWLASSRYFFPARLATGRVVENSSERRRLTRDIYHAFGDFVDEVASLQMPLGTDELIQSRRSSNKQIREEALLYFGKKSEYDDVIHANWVRMRLKTTFTGLKVVEWTNLWGKKVSEVMKETKRRVGGDDAMARLDEEEVRIWVLRVYEDLRLVWDREEAEQSKMTR</sequence>
<dbReference type="OMA" id="LFEWTRF"/>
<name>S7RJH1_GLOTA</name>
<dbReference type="EMBL" id="KB469303">
    <property type="protein sequence ID" value="EPQ54475.1"/>
    <property type="molecule type" value="Genomic_DNA"/>
</dbReference>
<evidence type="ECO:0000313" key="1">
    <source>
        <dbReference type="EMBL" id="EPQ54475.1"/>
    </source>
</evidence>
<dbReference type="KEGG" id="gtr:GLOTRDRAFT_139061"/>
<dbReference type="AlphaFoldDB" id="S7RJH1"/>
<protein>
    <submittedName>
        <fullName evidence="1">Uncharacterized protein</fullName>
    </submittedName>
</protein>
<dbReference type="HOGENOM" id="CLU_032494_2_0_1"/>
<dbReference type="OrthoDB" id="4708870at2759"/>
<gene>
    <name evidence="1" type="ORF">GLOTRDRAFT_139061</name>
</gene>
<evidence type="ECO:0000313" key="2">
    <source>
        <dbReference type="Proteomes" id="UP000030669"/>
    </source>
</evidence>
<dbReference type="eggNOG" id="ENOG502S1AX">
    <property type="taxonomic scope" value="Eukaryota"/>
</dbReference>
<keyword evidence="2" id="KW-1185">Reference proteome</keyword>
<dbReference type="RefSeq" id="XP_007866781.1">
    <property type="nucleotide sequence ID" value="XM_007868590.1"/>
</dbReference>
<reference evidence="1 2" key="1">
    <citation type="journal article" date="2012" name="Science">
        <title>The Paleozoic origin of enzymatic lignin decomposition reconstructed from 31 fungal genomes.</title>
        <authorList>
            <person name="Floudas D."/>
            <person name="Binder M."/>
            <person name="Riley R."/>
            <person name="Barry K."/>
            <person name="Blanchette R.A."/>
            <person name="Henrissat B."/>
            <person name="Martinez A.T."/>
            <person name="Otillar R."/>
            <person name="Spatafora J.W."/>
            <person name="Yadav J.S."/>
            <person name="Aerts A."/>
            <person name="Benoit I."/>
            <person name="Boyd A."/>
            <person name="Carlson A."/>
            <person name="Copeland A."/>
            <person name="Coutinho P.M."/>
            <person name="de Vries R.P."/>
            <person name="Ferreira P."/>
            <person name="Findley K."/>
            <person name="Foster B."/>
            <person name="Gaskell J."/>
            <person name="Glotzer D."/>
            <person name="Gorecki P."/>
            <person name="Heitman J."/>
            <person name="Hesse C."/>
            <person name="Hori C."/>
            <person name="Igarashi K."/>
            <person name="Jurgens J.A."/>
            <person name="Kallen N."/>
            <person name="Kersten P."/>
            <person name="Kohler A."/>
            <person name="Kuees U."/>
            <person name="Kumar T.K.A."/>
            <person name="Kuo A."/>
            <person name="LaButti K."/>
            <person name="Larrondo L.F."/>
            <person name="Lindquist E."/>
            <person name="Ling A."/>
            <person name="Lombard V."/>
            <person name="Lucas S."/>
            <person name="Lundell T."/>
            <person name="Martin R."/>
            <person name="McLaughlin D.J."/>
            <person name="Morgenstern I."/>
            <person name="Morin E."/>
            <person name="Murat C."/>
            <person name="Nagy L.G."/>
            <person name="Nolan M."/>
            <person name="Ohm R.A."/>
            <person name="Patyshakuliyeva A."/>
            <person name="Rokas A."/>
            <person name="Ruiz-Duenas F.J."/>
            <person name="Sabat G."/>
            <person name="Salamov A."/>
            <person name="Samejima M."/>
            <person name="Schmutz J."/>
            <person name="Slot J.C."/>
            <person name="St John F."/>
            <person name="Stenlid J."/>
            <person name="Sun H."/>
            <person name="Sun S."/>
            <person name="Syed K."/>
            <person name="Tsang A."/>
            <person name="Wiebenga A."/>
            <person name="Young D."/>
            <person name="Pisabarro A."/>
            <person name="Eastwood D.C."/>
            <person name="Martin F."/>
            <person name="Cullen D."/>
            <person name="Grigoriev I.V."/>
            <person name="Hibbett D.S."/>
        </authorList>
    </citation>
    <scope>NUCLEOTIDE SEQUENCE [LARGE SCALE GENOMIC DNA]</scope>
    <source>
        <strain evidence="1 2">ATCC 11539</strain>
    </source>
</reference>
<dbReference type="GeneID" id="19304155"/>